<gene>
    <name evidence="2" type="ORF">Ahy_A05g024416</name>
</gene>
<accession>A0A445D5S6</accession>
<organism evidence="2 3">
    <name type="scientific">Arachis hypogaea</name>
    <name type="common">Peanut</name>
    <dbReference type="NCBI Taxonomy" id="3818"/>
    <lineage>
        <taxon>Eukaryota</taxon>
        <taxon>Viridiplantae</taxon>
        <taxon>Streptophyta</taxon>
        <taxon>Embryophyta</taxon>
        <taxon>Tracheophyta</taxon>
        <taxon>Spermatophyta</taxon>
        <taxon>Magnoliopsida</taxon>
        <taxon>eudicotyledons</taxon>
        <taxon>Gunneridae</taxon>
        <taxon>Pentapetalae</taxon>
        <taxon>rosids</taxon>
        <taxon>fabids</taxon>
        <taxon>Fabales</taxon>
        <taxon>Fabaceae</taxon>
        <taxon>Papilionoideae</taxon>
        <taxon>50 kb inversion clade</taxon>
        <taxon>dalbergioids sensu lato</taxon>
        <taxon>Dalbergieae</taxon>
        <taxon>Pterocarpus clade</taxon>
        <taxon>Arachis</taxon>
    </lineage>
</organism>
<feature type="domain" description="Replication protein A 70 kDa DNA-binding subunit B/D first OB fold" evidence="1">
    <location>
        <begin position="12"/>
        <end position="110"/>
    </location>
</feature>
<dbReference type="SUPFAM" id="SSF50249">
    <property type="entry name" value="Nucleic acid-binding proteins"/>
    <property type="match status" value="2"/>
</dbReference>
<dbReference type="Proteomes" id="UP000289738">
    <property type="component" value="Chromosome A05"/>
</dbReference>
<dbReference type="PANTHER" id="PTHR47165">
    <property type="entry name" value="OS03G0429900 PROTEIN"/>
    <property type="match status" value="1"/>
</dbReference>
<reference evidence="2 3" key="1">
    <citation type="submission" date="2019-01" db="EMBL/GenBank/DDBJ databases">
        <title>Sequencing of cultivated peanut Arachis hypogaea provides insights into genome evolution and oil improvement.</title>
        <authorList>
            <person name="Chen X."/>
        </authorList>
    </citation>
    <scope>NUCLEOTIDE SEQUENCE [LARGE SCALE GENOMIC DNA]</scope>
    <source>
        <strain evidence="3">cv. Fuhuasheng</strain>
        <tissue evidence="2">Leaves</tissue>
    </source>
</reference>
<dbReference type="CDD" id="cd04480">
    <property type="entry name" value="RPA1_DBD_A_like"/>
    <property type="match status" value="1"/>
</dbReference>
<dbReference type="EMBL" id="SDMP01000005">
    <property type="protein sequence ID" value="RYR58576.1"/>
    <property type="molecule type" value="Genomic_DNA"/>
</dbReference>
<evidence type="ECO:0000313" key="3">
    <source>
        <dbReference type="Proteomes" id="UP000289738"/>
    </source>
</evidence>
<protein>
    <recommendedName>
        <fullName evidence="1">Replication protein A 70 kDa DNA-binding subunit B/D first OB fold domain-containing protein</fullName>
    </recommendedName>
</protein>
<dbReference type="PANTHER" id="PTHR47165:SF4">
    <property type="entry name" value="OS03G0429900 PROTEIN"/>
    <property type="match status" value="1"/>
</dbReference>
<dbReference type="Gene3D" id="2.40.50.140">
    <property type="entry name" value="Nucleic acid-binding proteins"/>
    <property type="match status" value="3"/>
</dbReference>
<dbReference type="Pfam" id="PF02721">
    <property type="entry name" value="DUF223"/>
    <property type="match status" value="1"/>
</dbReference>
<dbReference type="AlphaFoldDB" id="A0A445D5S6"/>
<dbReference type="InterPro" id="IPR012340">
    <property type="entry name" value="NA-bd_OB-fold"/>
</dbReference>
<dbReference type="InterPro" id="IPR003871">
    <property type="entry name" value="RFA1B/D_OB_1st"/>
</dbReference>
<name>A0A445D5S6_ARAHY</name>
<evidence type="ECO:0000313" key="2">
    <source>
        <dbReference type="EMBL" id="RYR58576.1"/>
    </source>
</evidence>
<evidence type="ECO:0000259" key="1">
    <source>
        <dbReference type="Pfam" id="PF02721"/>
    </source>
</evidence>
<proteinExistence type="predicted"/>
<keyword evidence="3" id="KW-1185">Reference proteome</keyword>
<comment type="caution">
    <text evidence="2">The sequence shown here is derived from an EMBL/GenBank/DDBJ whole genome shotgun (WGS) entry which is preliminary data.</text>
</comment>
<sequence>MGFPQNLILERKISPWKEAWSIEAKILTIWEDASIVNENMQKLLHVVFMDKHHDKVQAIVEDDLITTFIYQLKEGHVFIISDFKVIPNGGLVKVTRHRFLTLFKCSTSVVAAASIVIPNPGLSLTSMDEILQKCTDYEYLIDINSLKKYQRPPVLILQSFKIKVNGDKVSLQNVINVSRVSINPDMQETMDFLNEYRIASHHFSRLRSIEIGDLVSVIDDESFDWKLIQTIANLKGNNEDGHFFVVEKIKEIVEDPKWWVFSCVCSHPIVGDDNVFHCQLCSREVQHFMIRIKIVAEDETSCGMFVLLDSAATKLLGRTCSDVFFLLENKMEKIEHQYCPQFFHQLIGKEIVFKVQAKRINTPGYCGTFKIINVISDAHFFNKLQADQCIKDVSFDSAFSPTLEDFPQYGQLRSYENQVISGVPIQLHSIKEMLADILCAKIYSSASRNDQICFLIGEIIDVLKHQKWWYYCCLCNAPVSHLGNVFYCYLCRVECVDAIRRYCIKIIVFHSNGSNIFILEDDESKDDYTVTNSMISQLMNKKIVFIVDPRPVGYELNTSLHVICAICDDIDIVRISSSQGSNLFGNHQPLTIREELPSAFGQCENTGDAVERMDECSG</sequence>